<evidence type="ECO:0000256" key="5">
    <source>
        <dbReference type="ARBA" id="ARBA00022989"/>
    </source>
</evidence>
<dbReference type="GO" id="GO:0046872">
    <property type="term" value="F:metal ion binding"/>
    <property type="evidence" value="ECO:0007669"/>
    <property type="project" value="UniProtKB-KW"/>
</dbReference>
<evidence type="ECO:0000256" key="4">
    <source>
        <dbReference type="ARBA" id="ARBA00022847"/>
    </source>
</evidence>
<organism evidence="9 10">
    <name type="scientific">Necator americanus</name>
    <name type="common">Human hookworm</name>
    <dbReference type="NCBI Taxonomy" id="51031"/>
    <lineage>
        <taxon>Eukaryota</taxon>
        <taxon>Metazoa</taxon>
        <taxon>Ecdysozoa</taxon>
        <taxon>Nematoda</taxon>
        <taxon>Chromadorea</taxon>
        <taxon>Rhabditida</taxon>
        <taxon>Rhabditina</taxon>
        <taxon>Rhabditomorpha</taxon>
        <taxon>Strongyloidea</taxon>
        <taxon>Ancylostomatidae</taxon>
        <taxon>Bunostominae</taxon>
        <taxon>Necator</taxon>
    </lineage>
</organism>
<dbReference type="GO" id="GO:0089718">
    <property type="term" value="P:amino acid import across plasma membrane"/>
    <property type="evidence" value="ECO:0007669"/>
    <property type="project" value="TreeGrafter"/>
</dbReference>
<dbReference type="GO" id="GO:0005886">
    <property type="term" value="C:plasma membrane"/>
    <property type="evidence" value="ECO:0007669"/>
    <property type="project" value="TreeGrafter"/>
</dbReference>
<feature type="binding site" evidence="7">
    <location>
        <position position="47"/>
    </location>
    <ligand>
        <name>Na(+)</name>
        <dbReference type="ChEBI" id="CHEBI:29101"/>
        <label>1</label>
    </ligand>
</feature>
<evidence type="ECO:0000256" key="6">
    <source>
        <dbReference type="ARBA" id="ARBA00023136"/>
    </source>
</evidence>
<name>W2SRI0_NECAM</name>
<dbReference type="PANTHER" id="PTHR11616:SF324">
    <property type="entry name" value="SODIUM-DEPENDENT TRANSPORTER SNF-12"/>
    <property type="match status" value="1"/>
</dbReference>
<dbReference type="PROSITE" id="PS50267">
    <property type="entry name" value="NA_NEUROTRAN_SYMP_3"/>
    <property type="match status" value="1"/>
</dbReference>
<proteinExistence type="predicted"/>
<dbReference type="EMBL" id="KI664816">
    <property type="protein sequence ID" value="ETN72334.1"/>
    <property type="molecule type" value="Genomic_DNA"/>
</dbReference>
<sequence>MNQMWSAAAEQVLFEIGVGVGALFSLAAYSRFRNNVYRDAALLITINALTSTLASMVLFSFLGLLAISSGQEISTLISHDHSYIIFTVIPSMTSLMRWGPLWMSILYGTIVFTAIDAEFLWYRFIVTDYLL</sequence>
<evidence type="ECO:0000256" key="1">
    <source>
        <dbReference type="ARBA" id="ARBA00004141"/>
    </source>
</evidence>
<evidence type="ECO:0000256" key="8">
    <source>
        <dbReference type="SAM" id="Phobius"/>
    </source>
</evidence>
<keyword evidence="4" id="KW-0769">Symport</keyword>
<dbReference type="InterPro" id="IPR000175">
    <property type="entry name" value="Na/ntran_symport"/>
</dbReference>
<evidence type="ECO:0008006" key="11">
    <source>
        <dbReference type="Google" id="ProtNLM"/>
    </source>
</evidence>
<evidence type="ECO:0000313" key="10">
    <source>
        <dbReference type="Proteomes" id="UP000053676"/>
    </source>
</evidence>
<keyword evidence="5 8" id="KW-1133">Transmembrane helix</keyword>
<feature type="binding site" evidence="7">
    <location>
        <position position="116"/>
    </location>
    <ligand>
        <name>Na(+)</name>
        <dbReference type="ChEBI" id="CHEBI:29101"/>
        <label>1</label>
    </ligand>
</feature>
<accession>W2SRI0</accession>
<dbReference type="GO" id="GO:0005283">
    <property type="term" value="F:amino acid:sodium symporter activity"/>
    <property type="evidence" value="ECO:0007669"/>
    <property type="project" value="TreeGrafter"/>
</dbReference>
<protein>
    <recommendedName>
        <fullName evidence="11">7TM GPCR serpentine receptor class x (Srx) domain-containing protein</fullName>
    </recommendedName>
</protein>
<dbReference type="SUPFAM" id="SSF161070">
    <property type="entry name" value="SNF-like"/>
    <property type="match status" value="1"/>
</dbReference>
<keyword evidence="7" id="KW-0915">Sodium</keyword>
<gene>
    <name evidence="9" type="ORF">NECAME_04514</name>
</gene>
<keyword evidence="3 8" id="KW-0812">Transmembrane</keyword>
<dbReference type="Pfam" id="PF00209">
    <property type="entry name" value="SNF"/>
    <property type="match status" value="1"/>
</dbReference>
<evidence type="ECO:0000256" key="7">
    <source>
        <dbReference type="PIRSR" id="PIRSR600175-1"/>
    </source>
</evidence>
<dbReference type="Proteomes" id="UP000053676">
    <property type="component" value="Unassembled WGS sequence"/>
</dbReference>
<dbReference type="KEGG" id="nai:NECAME_04514"/>
<keyword evidence="7" id="KW-0479">Metal-binding</keyword>
<dbReference type="OrthoDB" id="6581954at2759"/>
<evidence type="ECO:0000313" key="9">
    <source>
        <dbReference type="EMBL" id="ETN72334.1"/>
    </source>
</evidence>
<dbReference type="PANTHER" id="PTHR11616">
    <property type="entry name" value="SODIUM/CHLORIDE DEPENDENT TRANSPORTER"/>
    <property type="match status" value="1"/>
</dbReference>
<feature type="transmembrane region" description="Helical" evidence="8">
    <location>
        <begin position="101"/>
        <end position="122"/>
    </location>
</feature>
<evidence type="ECO:0000256" key="3">
    <source>
        <dbReference type="ARBA" id="ARBA00022692"/>
    </source>
</evidence>
<comment type="subcellular location">
    <subcellularLocation>
        <location evidence="1">Membrane</location>
        <topology evidence="1">Multi-pass membrane protein</topology>
    </subcellularLocation>
</comment>
<keyword evidence="2" id="KW-0813">Transport</keyword>
<keyword evidence="10" id="KW-1185">Reference proteome</keyword>
<feature type="transmembrane region" description="Helical" evidence="8">
    <location>
        <begin position="12"/>
        <end position="29"/>
    </location>
</feature>
<keyword evidence="6 8" id="KW-0472">Membrane</keyword>
<dbReference type="AlphaFoldDB" id="W2SRI0"/>
<dbReference type="InterPro" id="IPR037272">
    <property type="entry name" value="SNS_sf"/>
</dbReference>
<evidence type="ECO:0000256" key="2">
    <source>
        <dbReference type="ARBA" id="ARBA00022448"/>
    </source>
</evidence>
<reference evidence="10" key="1">
    <citation type="journal article" date="2014" name="Nat. Genet.">
        <title>Genome of the human hookworm Necator americanus.</title>
        <authorList>
            <person name="Tang Y.T."/>
            <person name="Gao X."/>
            <person name="Rosa B.A."/>
            <person name="Abubucker S."/>
            <person name="Hallsworth-Pepin K."/>
            <person name="Martin J."/>
            <person name="Tyagi R."/>
            <person name="Heizer E."/>
            <person name="Zhang X."/>
            <person name="Bhonagiri-Palsikar V."/>
            <person name="Minx P."/>
            <person name="Warren W.C."/>
            <person name="Wang Q."/>
            <person name="Zhan B."/>
            <person name="Hotez P.J."/>
            <person name="Sternberg P.W."/>
            <person name="Dougall A."/>
            <person name="Gaze S.T."/>
            <person name="Mulvenna J."/>
            <person name="Sotillo J."/>
            <person name="Ranganathan S."/>
            <person name="Rabelo E.M."/>
            <person name="Wilson R.K."/>
            <person name="Felgner P.L."/>
            <person name="Bethony J."/>
            <person name="Hawdon J.M."/>
            <person name="Gasser R.B."/>
            <person name="Loukas A."/>
            <person name="Mitreva M."/>
        </authorList>
    </citation>
    <scope>NUCLEOTIDE SEQUENCE [LARGE SCALE GENOMIC DNA]</scope>
</reference>
<feature type="transmembrane region" description="Helical" evidence="8">
    <location>
        <begin position="41"/>
        <end position="67"/>
    </location>
</feature>
<dbReference type="GO" id="GO:0015179">
    <property type="term" value="F:L-amino acid transmembrane transporter activity"/>
    <property type="evidence" value="ECO:0007669"/>
    <property type="project" value="TreeGrafter"/>
</dbReference>